<dbReference type="RefSeq" id="WP_019687709.1">
    <property type="nucleotide sequence ID" value="NZ_CP036496.1"/>
</dbReference>
<dbReference type="EMBL" id="UGSC01000001">
    <property type="protein sequence ID" value="SUA70315.1"/>
    <property type="molecule type" value="Genomic_DNA"/>
</dbReference>
<reference evidence="1 2" key="1">
    <citation type="submission" date="2018-06" db="EMBL/GenBank/DDBJ databases">
        <authorList>
            <consortium name="Pathogen Informatics"/>
            <person name="Doyle S."/>
        </authorList>
    </citation>
    <scope>NUCLEOTIDE SEQUENCE [LARGE SCALE GENOMIC DNA]</scope>
    <source>
        <strain evidence="1 2">NCTC10343</strain>
    </source>
</reference>
<dbReference type="Proteomes" id="UP000254400">
    <property type="component" value="Unassembled WGS sequence"/>
</dbReference>
<name>A0A378XZE0_PAEPO</name>
<evidence type="ECO:0000313" key="2">
    <source>
        <dbReference type="Proteomes" id="UP000254400"/>
    </source>
</evidence>
<gene>
    <name evidence="1" type="ORF">NCTC10343_03186</name>
</gene>
<evidence type="ECO:0000313" key="1">
    <source>
        <dbReference type="EMBL" id="SUA70315.1"/>
    </source>
</evidence>
<dbReference type="AlphaFoldDB" id="A0A378XZE0"/>
<sequence length="67" mass="7522">MKNNKSVSFDIMVSDKVSVGDLIDVEGKKMYITKIKSVEAGTGARLLVQGLCKEDQISKMLRKYIRN</sequence>
<accession>A0A378XZE0</accession>
<proteinExistence type="predicted"/>
<organism evidence="1 2">
    <name type="scientific">Paenibacillus polymyxa</name>
    <name type="common">Bacillus polymyxa</name>
    <dbReference type="NCBI Taxonomy" id="1406"/>
    <lineage>
        <taxon>Bacteria</taxon>
        <taxon>Bacillati</taxon>
        <taxon>Bacillota</taxon>
        <taxon>Bacilli</taxon>
        <taxon>Bacillales</taxon>
        <taxon>Paenibacillaceae</taxon>
        <taxon>Paenibacillus</taxon>
    </lineage>
</organism>
<dbReference type="GeneID" id="93346540"/>
<protein>
    <submittedName>
        <fullName evidence="1">Uncharacterized protein</fullName>
    </submittedName>
</protein>